<reference evidence="5 6" key="1">
    <citation type="journal article" date="2005" name="Nucleic Acids Res.">
        <title>The genome sequence of Xanthomonas oryzae pathovar oryzae KACC10331, the bacterial blight pathogen of rice.</title>
        <authorList>
            <person name="Lee B.M."/>
            <person name="Park Y.J."/>
            <person name="Park D.S."/>
            <person name="Kang H.W."/>
            <person name="Kim J.G."/>
            <person name="Song E.S."/>
            <person name="Park I.C."/>
            <person name="Yoon U.H."/>
            <person name="Hahn J.H."/>
            <person name="Koo B.S."/>
            <person name="Lee G.B."/>
            <person name="Kim H."/>
            <person name="Park H.S."/>
            <person name="Yoon K.O."/>
            <person name="Kim J.H."/>
            <person name="Jung C.H."/>
            <person name="Koh N.H."/>
            <person name="Seo J.S."/>
            <person name="Go S.J."/>
        </authorList>
    </citation>
    <scope>NUCLEOTIDE SEQUENCE [LARGE SCALE GENOMIC DNA]</scope>
    <source>
        <strain evidence="6">KACC10331 / KXO85</strain>
    </source>
</reference>
<keyword evidence="6" id="KW-1185">Reference proteome</keyword>
<feature type="binding site" evidence="3">
    <location>
        <position position="502"/>
    </location>
    <ligand>
        <name>Mn(2+)</name>
        <dbReference type="ChEBI" id="CHEBI:29035"/>
    </ligand>
</feature>
<dbReference type="GO" id="GO:0009073">
    <property type="term" value="P:aromatic amino acid family biosynthetic process"/>
    <property type="evidence" value="ECO:0007669"/>
    <property type="project" value="InterPro"/>
</dbReference>
<dbReference type="Proteomes" id="UP000006735">
    <property type="component" value="Chromosome"/>
</dbReference>
<evidence type="ECO:0000313" key="5">
    <source>
        <dbReference type="EMBL" id="AAW74231.1"/>
    </source>
</evidence>
<evidence type="ECO:0000256" key="3">
    <source>
        <dbReference type="PIRSR" id="PIRSR602480-1"/>
    </source>
</evidence>
<feature type="binding site" evidence="3">
    <location>
        <position position="472"/>
    </location>
    <ligand>
        <name>Mn(2+)</name>
        <dbReference type="ChEBI" id="CHEBI:29035"/>
    </ligand>
</feature>
<protein>
    <recommendedName>
        <fullName evidence="4">Phospho-2-dehydro-3-deoxyheptonate aldolase</fullName>
        <ecNumber evidence="4">2.5.1.54</ecNumber>
    </recommendedName>
</protein>
<dbReference type="GO" id="GO:0003849">
    <property type="term" value="F:3-deoxy-7-phosphoheptulonate synthase activity"/>
    <property type="evidence" value="ECO:0007669"/>
    <property type="project" value="UniProtKB-EC"/>
</dbReference>
<comment type="catalytic activity">
    <reaction evidence="4">
        <text>D-erythrose 4-phosphate + phosphoenolpyruvate + H2O = 7-phospho-2-dehydro-3-deoxy-D-arabino-heptonate + phosphate</text>
        <dbReference type="Rhea" id="RHEA:14717"/>
        <dbReference type="ChEBI" id="CHEBI:15377"/>
        <dbReference type="ChEBI" id="CHEBI:16897"/>
        <dbReference type="ChEBI" id="CHEBI:43474"/>
        <dbReference type="ChEBI" id="CHEBI:58394"/>
        <dbReference type="ChEBI" id="CHEBI:58702"/>
        <dbReference type="EC" id="2.5.1.54"/>
    </reaction>
</comment>
<evidence type="ECO:0000256" key="1">
    <source>
        <dbReference type="ARBA" id="ARBA00008911"/>
    </source>
</evidence>
<dbReference type="NCBIfam" id="TIGR01358">
    <property type="entry name" value="DAHP_synth_II"/>
    <property type="match status" value="1"/>
</dbReference>
<dbReference type="EC" id="2.5.1.54" evidence="4"/>
<keyword evidence="3" id="KW-0170">Cobalt</keyword>
<dbReference type="InterPro" id="IPR002480">
    <property type="entry name" value="DAHP_synth_2"/>
</dbReference>
<feature type="binding site" evidence="3">
    <location>
        <position position="430"/>
    </location>
    <ligand>
        <name>Mn(2+)</name>
        <dbReference type="ChEBI" id="CHEBI:29035"/>
    </ligand>
</feature>
<feature type="binding site" evidence="3">
    <location>
        <position position="147"/>
    </location>
    <ligand>
        <name>Mn(2+)</name>
        <dbReference type="ChEBI" id="CHEBI:29035"/>
    </ligand>
</feature>
<dbReference type="Gene3D" id="3.20.20.70">
    <property type="entry name" value="Aldolase class I"/>
    <property type="match status" value="1"/>
</dbReference>
<dbReference type="EMBL" id="AE013598">
    <property type="protein sequence ID" value="AAW74231.1"/>
    <property type="molecule type" value="Genomic_DNA"/>
</dbReference>
<keyword evidence="3" id="KW-0104">Cadmium</keyword>
<dbReference type="SUPFAM" id="SSF51569">
    <property type="entry name" value="Aldolase"/>
    <property type="match status" value="1"/>
</dbReference>
<feature type="binding site" evidence="3">
    <location>
        <position position="186"/>
    </location>
    <ligand>
        <name>phosphoenolpyruvate</name>
        <dbReference type="ChEBI" id="CHEBI:58702"/>
    </ligand>
</feature>
<keyword evidence="2 4" id="KW-0808">Transferase</keyword>
<accession>Q5H490</accession>
<feature type="binding site" evidence="3">
    <location>
        <position position="398"/>
    </location>
    <ligand>
        <name>phosphoenolpyruvate</name>
        <dbReference type="ChEBI" id="CHEBI:58702"/>
    </ligand>
</feature>
<dbReference type="KEGG" id="xoo:XOO0977"/>
<comment type="similarity">
    <text evidence="1 4">Belongs to the class-II DAHP synthase family.</text>
</comment>
<evidence type="ECO:0000256" key="2">
    <source>
        <dbReference type="ARBA" id="ARBA00022679"/>
    </source>
</evidence>
<feature type="binding site" evidence="3">
    <location>
        <position position="367"/>
    </location>
    <ligand>
        <name>phosphoenolpyruvate</name>
        <dbReference type="ChEBI" id="CHEBI:58702"/>
    </ligand>
</feature>
<dbReference type="STRING" id="291331.XOO0977"/>
<dbReference type="Pfam" id="PF01474">
    <property type="entry name" value="DAHP_synth_2"/>
    <property type="match status" value="1"/>
</dbReference>
<dbReference type="AlphaFoldDB" id="Q5H490"/>
<organism evidence="5 6">
    <name type="scientific">Xanthomonas oryzae pv. oryzae (strain KACC10331 / KXO85)</name>
    <dbReference type="NCBI Taxonomy" id="291331"/>
    <lineage>
        <taxon>Bacteria</taxon>
        <taxon>Pseudomonadati</taxon>
        <taxon>Pseudomonadota</taxon>
        <taxon>Gammaproteobacteria</taxon>
        <taxon>Lysobacterales</taxon>
        <taxon>Lysobacteraceae</taxon>
        <taxon>Xanthomonas</taxon>
    </lineage>
</organism>
<keyword evidence="3" id="KW-0464">Manganese</keyword>
<sequence length="526" mass="58427">MDFLVSASVGRKSWFEGVMLLSVQVAGACALVPMRALRWQSGAPSMQVLCVTVRLCQHRRLPRSPFMNLSAPTPASDPAAAAWAPDSWRGKPALQLPVYPDETALQTAMRELGQLPPLVTSWEIFALKRQLAEAQEGKRFLLQGGDCAENFSDCESGTISNRLKVLLQMSLVLVHGLHLPVVRVGRFAGQYAKPRSADTETRDGVTLPSYRGDVINAPAFTEAARVPDPRRMITAHSRSAMTMNFVRALIDGGFADLHHPEYWNLSWVGYSPLAADYQKMVASIGDAVRFMETLSGAEVYNLNRIDFYTSHEALLLPYEEGLTRQVPRQWGWFNLSTHYPWIGMRTAALDGAHVEYLRGVRNPIAIKVGPSVQPDQLLRLIDVLNPDDEPGRLSFIHRMGAAQIADKLPPLLDAVKRDGRRVLWVCDAMHGNTESTGNGYKTRRFDNIRNEVEVSFDLHAAAGTRLGGVHLELTGEDVTECTGGARELTERDLERAYRSSVDPRLNYEQSLEIAMAIVRKQQQVAA</sequence>
<dbReference type="HOGENOM" id="CLU_026885_0_1_6"/>
<evidence type="ECO:0000256" key="4">
    <source>
        <dbReference type="RuleBase" id="RU363071"/>
    </source>
</evidence>
<comment type="cofactor">
    <cofactor evidence="3">
        <name>Mn(2+)</name>
        <dbReference type="ChEBI" id="CHEBI:29035"/>
    </cofactor>
    <cofactor evidence="3">
        <name>Co(2+)</name>
        <dbReference type="ChEBI" id="CHEBI:48828"/>
    </cofactor>
    <cofactor evidence="3">
        <name>Cd(2+)</name>
        <dbReference type="ChEBI" id="CHEBI:48775"/>
    </cofactor>
    <text evidence="3">Binds 1 divalent cation per subunit. The enzyme is active with manganese, cobalt or cadmium ions.</text>
</comment>
<dbReference type="InterPro" id="IPR013785">
    <property type="entry name" value="Aldolase_TIM"/>
</dbReference>
<gene>
    <name evidence="5" type="primary">dhs1</name>
    <name evidence="5" type="ordered locus">XOO0977</name>
</gene>
<evidence type="ECO:0000313" key="6">
    <source>
        <dbReference type="Proteomes" id="UP000006735"/>
    </source>
</evidence>
<name>Q5H490_XANOR</name>
<dbReference type="PANTHER" id="PTHR21337">
    <property type="entry name" value="PHOSPHO-2-DEHYDRO-3-DEOXYHEPTONATE ALDOLASE 1, 2"/>
    <property type="match status" value="1"/>
</dbReference>
<proteinExistence type="inferred from homology"/>
<dbReference type="PANTHER" id="PTHR21337:SF0">
    <property type="entry name" value="PHOSPHO-2-DEHYDRO-3-DEOXYHEPTONATE ALDOLASE"/>
    <property type="match status" value="1"/>
</dbReference>